<dbReference type="WBParaSite" id="TCONS_00007506.p1">
    <property type="protein sequence ID" value="TCONS_00007506.p1"/>
    <property type="gene ID" value="XLOC_005531"/>
</dbReference>
<proteinExistence type="predicted"/>
<feature type="coiled-coil region" evidence="1">
    <location>
        <begin position="173"/>
        <end position="200"/>
    </location>
</feature>
<name>A0A0K0EJX3_STRER</name>
<evidence type="ECO:0000313" key="4">
    <source>
        <dbReference type="WBParaSite" id="TCONS_00007506.p1"/>
    </source>
</evidence>
<evidence type="ECO:0000313" key="3">
    <source>
        <dbReference type="WBParaSite" id="SSTP_0000976300.1"/>
    </source>
</evidence>
<dbReference type="WBParaSite" id="SSTP_0000976300.1">
    <property type="protein sequence ID" value="SSTP_0000976300.1"/>
    <property type="gene ID" value="SSTP_0000976300"/>
</dbReference>
<evidence type="ECO:0000313" key="2">
    <source>
        <dbReference type="Proteomes" id="UP000035681"/>
    </source>
</evidence>
<sequence length="893" mass="102155">MDIKQLPLNEREELCYERLHMLREKKAKLENGIKTVSATKIDNCSEEVISSIKEMKEKLESSLNLLIKQENDYLEILGHIKAVRKIKEKDEEEGEGDEDEVTIEDVHKELKNIKDAMEKTETASKINEQLMMTLKLQQQKRAALAGINLKKRQEQNLAADQAAEEFLTAKKKFLTQKTEIERKNIQLEKLKREIVRRELLGKDGIDKEIVVINSKPTDQQKVAENVYGSDRDNKNNEKAKEILFSNEIEPFVDEENCQMINEEEENDDDQYSHLSLSEMKERRDAFNEQILTKLKLLEENKNRMRSIREKLFGLQKDSLKNMPLNNSDKVDNTNTENKNETLDDKAKIDIDYEDALSRLQSLTTMRQRLELIHQNMAEDGILDKGVKNLTVPDIILSEINEVISSNKETLDNYEKSNPNEKGNEKVLPSTDGTISKCVTNALDDSYLKGKDTTKMLNSNENSFDITTIENVIKKENNLENEERGDDESELISVVRKAFHDTMDSKNSIPSKNQNCGFSTSYSTISTSQDFSDNKTPIADTSTLNKQLAKMEEILNMHSLKLEEISKQVNSLSISTNCCVSSGSIPSKSSITIPINFTDEILKNLFTNILSNASKEALKNFNESLDKLCISQCLTEELSKNIEKLIKSCSHLSDLRSCSKDSKSSFEELLNYEFNVKEMPLFKNTSPLLKKNGTCWSQEYWDSEEKDGDINFIDSLRQSQYDNCVNNETTKLSKKKTREKVLKFTSSLIKSSSEDLTTSGDSDSKKGLKYFEEDKNEECSVVEEQIFFIISSIMPFLNMQQQTSPTADLRFIADLRNLILDETRSIYCKNMDVKSSQTFTKQISSILDASLSSYIGCNINENREQLILELSDVLHNELSFYNLINDINNVFVGK</sequence>
<keyword evidence="2" id="KW-1185">Reference proteome</keyword>
<reference evidence="3" key="1">
    <citation type="submission" date="2015-08" db="UniProtKB">
        <authorList>
            <consortium name="WormBaseParasite"/>
        </authorList>
    </citation>
    <scope>IDENTIFICATION</scope>
</reference>
<dbReference type="AlphaFoldDB" id="A0A0K0EJX3"/>
<accession>A0A0K0EJX3</accession>
<feature type="coiled-coil region" evidence="1">
    <location>
        <begin position="287"/>
        <end position="317"/>
    </location>
</feature>
<dbReference type="Proteomes" id="UP000035681">
    <property type="component" value="Unplaced"/>
</dbReference>
<keyword evidence="1" id="KW-0175">Coiled coil</keyword>
<evidence type="ECO:0000256" key="1">
    <source>
        <dbReference type="SAM" id="Coils"/>
    </source>
</evidence>
<organism evidence="3">
    <name type="scientific">Strongyloides stercoralis</name>
    <name type="common">Threadworm</name>
    <dbReference type="NCBI Taxonomy" id="6248"/>
    <lineage>
        <taxon>Eukaryota</taxon>
        <taxon>Metazoa</taxon>
        <taxon>Ecdysozoa</taxon>
        <taxon>Nematoda</taxon>
        <taxon>Chromadorea</taxon>
        <taxon>Rhabditida</taxon>
        <taxon>Tylenchina</taxon>
        <taxon>Panagrolaimomorpha</taxon>
        <taxon>Strongyloidoidea</taxon>
        <taxon>Strongyloididae</taxon>
        <taxon>Strongyloides</taxon>
    </lineage>
</organism>
<protein>
    <submittedName>
        <fullName evidence="3">PCM1_C domain-containing protein</fullName>
    </submittedName>
    <submittedName>
        <fullName evidence="4">Pericentriolar material 1 protein C-terminal domain-containing protein</fullName>
    </submittedName>
</protein>